<dbReference type="AlphaFoldDB" id="A0A382DV64"/>
<reference evidence="1" key="1">
    <citation type="submission" date="2018-05" db="EMBL/GenBank/DDBJ databases">
        <authorList>
            <person name="Lanie J.A."/>
            <person name="Ng W.-L."/>
            <person name="Kazmierczak K.M."/>
            <person name="Andrzejewski T.M."/>
            <person name="Davidsen T.M."/>
            <person name="Wayne K.J."/>
            <person name="Tettelin H."/>
            <person name="Glass J.I."/>
            <person name="Rusch D."/>
            <person name="Podicherti R."/>
            <person name="Tsui H.-C.T."/>
            <person name="Winkler M.E."/>
        </authorList>
    </citation>
    <scope>NUCLEOTIDE SEQUENCE</scope>
</reference>
<gene>
    <name evidence="1" type="ORF">METZ01_LOCUS195122</name>
</gene>
<proteinExistence type="predicted"/>
<accession>A0A382DV64</accession>
<sequence length="24" mass="2831">MLSMDFKEVSNFNSLVHKDIVTYL</sequence>
<protein>
    <submittedName>
        <fullName evidence="1">Uncharacterized protein</fullName>
    </submittedName>
</protein>
<dbReference type="EMBL" id="UINC01041254">
    <property type="protein sequence ID" value="SVB42268.1"/>
    <property type="molecule type" value="Genomic_DNA"/>
</dbReference>
<organism evidence="1">
    <name type="scientific">marine metagenome</name>
    <dbReference type="NCBI Taxonomy" id="408172"/>
    <lineage>
        <taxon>unclassified sequences</taxon>
        <taxon>metagenomes</taxon>
        <taxon>ecological metagenomes</taxon>
    </lineage>
</organism>
<evidence type="ECO:0000313" key="1">
    <source>
        <dbReference type="EMBL" id="SVB42268.1"/>
    </source>
</evidence>
<name>A0A382DV64_9ZZZZ</name>